<reference evidence="7" key="1">
    <citation type="submission" date="2022-03" db="EMBL/GenBank/DDBJ databases">
        <title>Genomic Encyclopedia of Type Strains, Phase III (KMG-III): the genomes of soil and plant-associated and newly described type strains.</title>
        <authorList>
            <person name="Whitman W."/>
        </authorList>
    </citation>
    <scope>NUCLEOTIDE SEQUENCE</scope>
    <source>
        <strain evidence="7">ANL 6-2</strain>
    </source>
</reference>
<dbReference type="InterPro" id="IPR003682">
    <property type="entry name" value="rRNA_ssu_MeTfrase_G"/>
</dbReference>
<accession>A0AAE3G3R8</accession>
<dbReference type="NCBIfam" id="TIGR00138">
    <property type="entry name" value="rsmG_gidB"/>
    <property type="match status" value="1"/>
</dbReference>
<keyword evidence="3 6" id="KW-0489">Methyltransferase</keyword>
<dbReference type="SUPFAM" id="SSF53335">
    <property type="entry name" value="S-adenosyl-L-methionine-dependent methyltransferases"/>
    <property type="match status" value="1"/>
</dbReference>
<organism evidence="7 8">
    <name type="scientific">Natronocella acetinitrilica</name>
    <dbReference type="NCBI Taxonomy" id="414046"/>
    <lineage>
        <taxon>Bacteria</taxon>
        <taxon>Pseudomonadati</taxon>
        <taxon>Pseudomonadota</taxon>
        <taxon>Gammaproteobacteria</taxon>
        <taxon>Chromatiales</taxon>
        <taxon>Ectothiorhodospiraceae</taxon>
        <taxon>Natronocella</taxon>
    </lineage>
</organism>
<keyword evidence="8" id="KW-1185">Reference proteome</keyword>
<dbReference type="EC" id="2.1.1.170" evidence="6"/>
<comment type="caution">
    <text evidence="7">The sequence shown here is derived from an EMBL/GenBank/DDBJ whole genome shotgun (WGS) entry which is preliminary data.</text>
</comment>
<comment type="caution">
    <text evidence="6">Lacks conserved residue(s) required for the propagation of feature annotation.</text>
</comment>
<feature type="binding site" evidence="6">
    <location>
        <begin position="131"/>
        <end position="132"/>
    </location>
    <ligand>
        <name>S-adenosyl-L-methionine</name>
        <dbReference type="ChEBI" id="CHEBI:59789"/>
    </ligand>
</feature>
<dbReference type="HAMAP" id="MF_00074">
    <property type="entry name" value="16SrRNA_methyltr_G"/>
    <property type="match status" value="1"/>
</dbReference>
<comment type="similarity">
    <text evidence="6">Belongs to the methyltransferase superfamily. RNA methyltransferase RsmG family.</text>
</comment>
<dbReference type="Pfam" id="PF02527">
    <property type="entry name" value="GidB"/>
    <property type="match status" value="1"/>
</dbReference>
<feature type="binding site" evidence="6">
    <location>
        <position position="80"/>
    </location>
    <ligand>
        <name>S-adenosyl-L-methionine</name>
        <dbReference type="ChEBI" id="CHEBI:59789"/>
    </ligand>
</feature>
<evidence type="ECO:0000313" key="8">
    <source>
        <dbReference type="Proteomes" id="UP001205843"/>
    </source>
</evidence>
<name>A0AAE3G3R8_9GAMM</name>
<dbReference type="InterPro" id="IPR029063">
    <property type="entry name" value="SAM-dependent_MTases_sf"/>
</dbReference>
<evidence type="ECO:0000256" key="4">
    <source>
        <dbReference type="ARBA" id="ARBA00022679"/>
    </source>
</evidence>
<protein>
    <recommendedName>
        <fullName evidence="6">Ribosomal RNA small subunit methyltransferase G</fullName>
        <ecNumber evidence="6">2.1.1.170</ecNumber>
    </recommendedName>
    <alternativeName>
        <fullName evidence="6">16S rRNA 7-methylguanosine methyltransferase</fullName>
        <shortName evidence="6">16S rRNA m7G methyltransferase</shortName>
    </alternativeName>
</protein>
<evidence type="ECO:0000256" key="1">
    <source>
        <dbReference type="ARBA" id="ARBA00022490"/>
    </source>
</evidence>
<feature type="binding site" evidence="6">
    <location>
        <position position="146"/>
    </location>
    <ligand>
        <name>S-adenosyl-L-methionine</name>
        <dbReference type="ChEBI" id="CHEBI:59789"/>
    </ligand>
</feature>
<comment type="catalytic activity">
    <reaction evidence="6">
        <text>guanosine(527) in 16S rRNA + S-adenosyl-L-methionine = N(7)-methylguanosine(527) in 16S rRNA + S-adenosyl-L-homocysteine</text>
        <dbReference type="Rhea" id="RHEA:42732"/>
        <dbReference type="Rhea" id="RHEA-COMP:10209"/>
        <dbReference type="Rhea" id="RHEA-COMP:10210"/>
        <dbReference type="ChEBI" id="CHEBI:57856"/>
        <dbReference type="ChEBI" id="CHEBI:59789"/>
        <dbReference type="ChEBI" id="CHEBI:74269"/>
        <dbReference type="ChEBI" id="CHEBI:74480"/>
        <dbReference type="EC" id="2.1.1.170"/>
    </reaction>
</comment>
<keyword evidence="2 6" id="KW-0698">rRNA processing</keyword>
<comment type="function">
    <text evidence="6">Specifically methylates the N7 position of guanine in position 527 of 16S rRNA.</text>
</comment>
<evidence type="ECO:0000313" key="7">
    <source>
        <dbReference type="EMBL" id="MCP1673377.1"/>
    </source>
</evidence>
<dbReference type="PIRSF" id="PIRSF003078">
    <property type="entry name" value="GidB"/>
    <property type="match status" value="1"/>
</dbReference>
<dbReference type="EMBL" id="JALJXV010000001">
    <property type="protein sequence ID" value="MCP1673377.1"/>
    <property type="molecule type" value="Genomic_DNA"/>
</dbReference>
<dbReference type="GO" id="GO:0070043">
    <property type="term" value="F:rRNA (guanine-N7-)-methyltransferase activity"/>
    <property type="evidence" value="ECO:0007669"/>
    <property type="project" value="UniProtKB-UniRule"/>
</dbReference>
<dbReference type="GO" id="GO:0005829">
    <property type="term" value="C:cytosol"/>
    <property type="evidence" value="ECO:0007669"/>
    <property type="project" value="TreeGrafter"/>
</dbReference>
<keyword evidence="5 6" id="KW-0949">S-adenosyl-L-methionine</keyword>
<dbReference type="Gene3D" id="3.40.50.150">
    <property type="entry name" value="Vaccinia Virus protein VP39"/>
    <property type="match status" value="1"/>
</dbReference>
<gene>
    <name evidence="6" type="primary">rsmG</name>
    <name evidence="7" type="ORF">J2T57_000469</name>
</gene>
<evidence type="ECO:0000256" key="2">
    <source>
        <dbReference type="ARBA" id="ARBA00022552"/>
    </source>
</evidence>
<evidence type="ECO:0000256" key="3">
    <source>
        <dbReference type="ARBA" id="ARBA00022603"/>
    </source>
</evidence>
<keyword evidence="1 6" id="KW-0963">Cytoplasm</keyword>
<feature type="binding site" evidence="6">
    <location>
        <position position="85"/>
    </location>
    <ligand>
        <name>S-adenosyl-L-methionine</name>
        <dbReference type="ChEBI" id="CHEBI:59789"/>
    </ligand>
</feature>
<proteinExistence type="inferred from homology"/>
<dbReference type="CDD" id="cd02440">
    <property type="entry name" value="AdoMet_MTases"/>
    <property type="match status" value="1"/>
</dbReference>
<evidence type="ECO:0000256" key="6">
    <source>
        <dbReference type="HAMAP-Rule" id="MF_00074"/>
    </source>
</evidence>
<keyword evidence="4 6" id="KW-0808">Transferase</keyword>
<dbReference type="Proteomes" id="UP001205843">
    <property type="component" value="Unassembled WGS sequence"/>
</dbReference>
<dbReference type="PANTHER" id="PTHR31760:SF0">
    <property type="entry name" value="S-ADENOSYL-L-METHIONINE-DEPENDENT METHYLTRANSFERASES SUPERFAMILY PROTEIN"/>
    <property type="match status" value="1"/>
</dbReference>
<dbReference type="RefSeq" id="WP_253473649.1">
    <property type="nucleotide sequence ID" value="NZ_JALJXV010000001.1"/>
</dbReference>
<dbReference type="AlphaFoldDB" id="A0AAE3G3R8"/>
<dbReference type="PANTHER" id="PTHR31760">
    <property type="entry name" value="S-ADENOSYL-L-METHIONINE-DEPENDENT METHYLTRANSFERASES SUPERFAMILY PROTEIN"/>
    <property type="match status" value="1"/>
</dbReference>
<evidence type="ECO:0000256" key="5">
    <source>
        <dbReference type="ARBA" id="ARBA00022691"/>
    </source>
</evidence>
<sequence>MTAFPREALGGLLDRGMAELPDVPPEARELLLDYLALLHRWNRVYNLSAVRDPAAMVTLHVLDSLVVLPWLRGQRLLDVGSGAGLPGLPLAICRPELAVTLLDSNSKKTRFLRQCVADLGLANVDVVHARVEDYRPDALFDCIISRAFARTDTFVNSSAGLMAAGGCLLAMKGRPDDDDPGGKAWQSKTMALAVPGLDAARTLVRIEAATI</sequence>
<comment type="subcellular location">
    <subcellularLocation>
        <location evidence="6">Cytoplasm</location>
    </subcellularLocation>
</comment>